<comment type="caution">
    <text evidence="1">The sequence shown here is derived from an EMBL/GenBank/DDBJ whole genome shotgun (WGS) entry which is preliminary data.</text>
</comment>
<dbReference type="RefSeq" id="WP_386673127.1">
    <property type="nucleotide sequence ID" value="NZ_JBHLTG010000006.1"/>
</dbReference>
<sequence length="167" mass="17287">MEGARASRPARAADPQNHRWSAAAIGFTLLCAALAACTPQASGDPRSVALDMPDDIPEGSPLADDLPAEDGIIARWVDGRNRFGIVFATSSSCPQVPIAVESLDEVTISVTFVPFETDDPMHGCTADSARTAYLFGTPEGIGPGDVTAVITHDPPGGGGTMRVAIEP</sequence>
<dbReference type="EMBL" id="JBHLTG010000006">
    <property type="protein sequence ID" value="MFC0680950.1"/>
    <property type="molecule type" value="Genomic_DNA"/>
</dbReference>
<accession>A0ABV6RVE8</accession>
<dbReference type="Proteomes" id="UP001589896">
    <property type="component" value="Unassembled WGS sequence"/>
</dbReference>
<evidence type="ECO:0008006" key="3">
    <source>
        <dbReference type="Google" id="ProtNLM"/>
    </source>
</evidence>
<evidence type="ECO:0000313" key="2">
    <source>
        <dbReference type="Proteomes" id="UP001589896"/>
    </source>
</evidence>
<name>A0ABV6RVE8_9GAMM</name>
<gene>
    <name evidence="1" type="ORF">ACFFGH_24230</name>
</gene>
<evidence type="ECO:0000313" key="1">
    <source>
        <dbReference type="EMBL" id="MFC0680950.1"/>
    </source>
</evidence>
<protein>
    <recommendedName>
        <fullName evidence="3">Lipoprotein</fullName>
    </recommendedName>
</protein>
<keyword evidence="2" id="KW-1185">Reference proteome</keyword>
<proteinExistence type="predicted"/>
<reference evidence="1 2" key="1">
    <citation type="submission" date="2024-09" db="EMBL/GenBank/DDBJ databases">
        <authorList>
            <person name="Sun Q."/>
            <person name="Mori K."/>
        </authorList>
    </citation>
    <scope>NUCLEOTIDE SEQUENCE [LARGE SCALE GENOMIC DNA]</scope>
    <source>
        <strain evidence="1 2">KCTC 23076</strain>
    </source>
</reference>
<organism evidence="1 2">
    <name type="scientific">Lysobacter korlensis</name>
    <dbReference type="NCBI Taxonomy" id="553636"/>
    <lineage>
        <taxon>Bacteria</taxon>
        <taxon>Pseudomonadati</taxon>
        <taxon>Pseudomonadota</taxon>
        <taxon>Gammaproteobacteria</taxon>
        <taxon>Lysobacterales</taxon>
        <taxon>Lysobacteraceae</taxon>
        <taxon>Lysobacter</taxon>
    </lineage>
</organism>